<sequence length="142" mass="15028">MTDPLDALLNDIQHKCDDAALDMFGEKTTARWKNPSFARIMNSPDAAGDMAGSCGDTIKIFLKITESKINEASFYTSGCGASIVSGDMACELSVNKTVDQASEISGEDILTALGGLPEDKTHCAHLASSALQEALGNWIGQK</sequence>
<gene>
    <name evidence="2" type="ORF">DESAM_21514</name>
</gene>
<evidence type="ECO:0000313" key="3">
    <source>
        <dbReference type="Proteomes" id="UP000010808"/>
    </source>
</evidence>
<name>L0RDY0_9BACT</name>
<dbReference type="eggNOG" id="COG0822">
    <property type="taxonomic scope" value="Bacteria"/>
</dbReference>
<dbReference type="Gene3D" id="3.90.1010.10">
    <property type="match status" value="1"/>
</dbReference>
<dbReference type="CDD" id="cd06664">
    <property type="entry name" value="IscU_like"/>
    <property type="match status" value="1"/>
</dbReference>
<organism evidence="2 3">
    <name type="scientific">Maridesulfovibrio hydrothermalis AM13 = DSM 14728</name>
    <dbReference type="NCBI Taxonomy" id="1121451"/>
    <lineage>
        <taxon>Bacteria</taxon>
        <taxon>Pseudomonadati</taxon>
        <taxon>Thermodesulfobacteriota</taxon>
        <taxon>Desulfovibrionia</taxon>
        <taxon>Desulfovibrionales</taxon>
        <taxon>Desulfovibrionaceae</taxon>
        <taxon>Maridesulfovibrio</taxon>
    </lineage>
</organism>
<dbReference type="PANTHER" id="PTHR10093">
    <property type="entry name" value="IRON-SULFUR CLUSTER ASSEMBLY ENZYME NIFU HOMOLOG"/>
    <property type="match status" value="1"/>
</dbReference>
<dbReference type="OrthoDB" id="5420642at2"/>
<dbReference type="GO" id="GO:0005506">
    <property type="term" value="F:iron ion binding"/>
    <property type="evidence" value="ECO:0007669"/>
    <property type="project" value="InterPro"/>
</dbReference>
<feature type="domain" description="NIF system FeS cluster assembly NifU N-terminal" evidence="1">
    <location>
        <begin position="27"/>
        <end position="140"/>
    </location>
</feature>
<proteinExistence type="predicted"/>
<dbReference type="RefSeq" id="WP_015336394.1">
    <property type="nucleotide sequence ID" value="NC_020055.1"/>
</dbReference>
<evidence type="ECO:0000313" key="2">
    <source>
        <dbReference type="EMBL" id="CCO23791.1"/>
    </source>
</evidence>
<dbReference type="EMBL" id="FO203522">
    <property type="protein sequence ID" value="CCO23791.1"/>
    <property type="molecule type" value="Genomic_DNA"/>
</dbReference>
<dbReference type="InterPro" id="IPR002871">
    <property type="entry name" value="NIF_FeS_clus_asmbl_NifU_N"/>
</dbReference>
<dbReference type="PATRIC" id="fig|1121451.3.peg.1754"/>
<dbReference type="SUPFAM" id="SSF82649">
    <property type="entry name" value="SufE/NifU"/>
    <property type="match status" value="1"/>
</dbReference>
<evidence type="ECO:0000259" key="1">
    <source>
        <dbReference type="Pfam" id="PF01592"/>
    </source>
</evidence>
<dbReference type="KEGG" id="dhy:DESAM_21514"/>
<dbReference type="STRING" id="1121451.DESAM_21514"/>
<dbReference type="AlphaFoldDB" id="L0RDY0"/>
<reference evidence="2 3" key="1">
    <citation type="submission" date="2012-10" db="EMBL/GenBank/DDBJ databases">
        <authorList>
            <person name="Genoscope - CEA"/>
        </authorList>
    </citation>
    <scope>NUCLEOTIDE SEQUENCE [LARGE SCALE GENOMIC DNA]</scope>
    <source>
        <strain evidence="3">AM13 / DSM 14728</strain>
    </source>
</reference>
<keyword evidence="3" id="KW-1185">Reference proteome</keyword>
<dbReference type="GO" id="GO:0051536">
    <property type="term" value="F:iron-sulfur cluster binding"/>
    <property type="evidence" value="ECO:0007669"/>
    <property type="project" value="InterPro"/>
</dbReference>
<dbReference type="GO" id="GO:0016226">
    <property type="term" value="P:iron-sulfur cluster assembly"/>
    <property type="evidence" value="ECO:0007669"/>
    <property type="project" value="InterPro"/>
</dbReference>
<dbReference type="HOGENOM" id="CLU_079283_5_1_7"/>
<protein>
    <submittedName>
        <fullName evidence="2">Nitrogen-fixing NifU domain protein</fullName>
    </submittedName>
</protein>
<dbReference type="Pfam" id="PF01592">
    <property type="entry name" value="NifU_N"/>
    <property type="match status" value="1"/>
</dbReference>
<dbReference type="Proteomes" id="UP000010808">
    <property type="component" value="Chromosome"/>
</dbReference>
<accession>L0RDY0</accession>